<sequence>MMSPEQAQKLAFHVEKPIGRSGVWRLSQKIRRRCHNLNWHVDKAYGWAQSAIETEMQLCATTQRESFLKEDIQKVQVKSMADD</sequence>
<protein>
    <submittedName>
        <fullName evidence="1">Genomic scaffold, ProqFM164S03</fullName>
    </submittedName>
</protein>
<name>W6QEI5_PENRF</name>
<evidence type="ECO:0000313" key="1">
    <source>
        <dbReference type="EMBL" id="CDM34875.1"/>
    </source>
</evidence>
<dbReference type="EMBL" id="HG792017">
    <property type="protein sequence ID" value="CDM34875.1"/>
    <property type="molecule type" value="Genomic_DNA"/>
</dbReference>
<accession>W6QEI5</accession>
<dbReference type="OrthoDB" id="4440408at2759"/>
<gene>
    <name evidence="1" type="ORF">PROQFM164_S03g001602</name>
</gene>
<dbReference type="Proteomes" id="UP000030686">
    <property type="component" value="Unassembled WGS sequence"/>
</dbReference>
<dbReference type="AlphaFoldDB" id="W6QEI5"/>
<reference evidence="1" key="1">
    <citation type="journal article" date="2014" name="Nat. Commun.">
        <title>Multiple recent horizontal transfers of a large genomic region in cheese making fungi.</title>
        <authorList>
            <person name="Cheeseman K."/>
            <person name="Ropars J."/>
            <person name="Renault P."/>
            <person name="Dupont J."/>
            <person name="Gouzy J."/>
            <person name="Branca A."/>
            <person name="Abraham A.L."/>
            <person name="Ceppi M."/>
            <person name="Conseiller E."/>
            <person name="Debuchy R."/>
            <person name="Malagnac F."/>
            <person name="Goarin A."/>
            <person name="Silar P."/>
            <person name="Lacoste S."/>
            <person name="Sallet E."/>
            <person name="Bensimon A."/>
            <person name="Giraud T."/>
            <person name="Brygoo Y."/>
        </authorList>
    </citation>
    <scope>NUCLEOTIDE SEQUENCE [LARGE SCALE GENOMIC DNA]</scope>
    <source>
        <strain evidence="1">FM164</strain>
    </source>
</reference>
<evidence type="ECO:0000313" key="2">
    <source>
        <dbReference type="Proteomes" id="UP000030686"/>
    </source>
</evidence>
<organism evidence="1 2">
    <name type="scientific">Penicillium roqueforti (strain FM164)</name>
    <dbReference type="NCBI Taxonomy" id="1365484"/>
    <lineage>
        <taxon>Eukaryota</taxon>
        <taxon>Fungi</taxon>
        <taxon>Dikarya</taxon>
        <taxon>Ascomycota</taxon>
        <taxon>Pezizomycotina</taxon>
        <taxon>Eurotiomycetes</taxon>
        <taxon>Eurotiomycetidae</taxon>
        <taxon>Eurotiales</taxon>
        <taxon>Aspergillaceae</taxon>
        <taxon>Penicillium</taxon>
    </lineage>
</organism>
<proteinExistence type="predicted"/>
<dbReference type="STRING" id="1365484.W6QEI5"/>
<keyword evidence="2" id="KW-1185">Reference proteome</keyword>